<dbReference type="SUPFAM" id="SSF46689">
    <property type="entry name" value="Homeodomain-like"/>
    <property type="match status" value="1"/>
</dbReference>
<dbReference type="CDD" id="cd00093">
    <property type="entry name" value="HTH_XRE"/>
    <property type="match status" value="1"/>
</dbReference>
<dbReference type="InterPro" id="IPR001647">
    <property type="entry name" value="HTH_TetR"/>
</dbReference>
<dbReference type="PRINTS" id="PR00455">
    <property type="entry name" value="HTHTETR"/>
</dbReference>
<keyword evidence="4" id="KW-0804">Transcription</keyword>
<dbReference type="RefSeq" id="WP_179724117.1">
    <property type="nucleotide sequence ID" value="NZ_BAABFH010000001.1"/>
</dbReference>
<keyword evidence="1" id="KW-0678">Repressor</keyword>
<dbReference type="GO" id="GO:0046677">
    <property type="term" value="P:response to antibiotic"/>
    <property type="evidence" value="ECO:0007669"/>
    <property type="project" value="InterPro"/>
</dbReference>
<evidence type="ECO:0000313" key="8">
    <source>
        <dbReference type="Proteomes" id="UP000587002"/>
    </source>
</evidence>
<dbReference type="Gene3D" id="1.10.357.10">
    <property type="entry name" value="Tetracycline Repressor, domain 2"/>
    <property type="match status" value="1"/>
</dbReference>
<dbReference type="GO" id="GO:0045892">
    <property type="term" value="P:negative regulation of DNA-templated transcription"/>
    <property type="evidence" value="ECO:0007669"/>
    <property type="project" value="InterPro"/>
</dbReference>
<accession>A0A853AUJ9</accession>
<dbReference type="GO" id="GO:0000976">
    <property type="term" value="F:transcription cis-regulatory region binding"/>
    <property type="evidence" value="ECO:0007669"/>
    <property type="project" value="TreeGrafter"/>
</dbReference>
<keyword evidence="2" id="KW-0805">Transcription regulation</keyword>
<evidence type="ECO:0000313" key="7">
    <source>
        <dbReference type="EMBL" id="NYI86330.1"/>
    </source>
</evidence>
<sequence length="218" mass="23130">MTTTNAPRRRGRPPKLTRDAVLSAALEVLDGAGHGGLTMRAVAERLGVGKMSLYHHVADRAELERLVIERLLAGLDVPDPALPWRDRITELAGSVRSLVVRHPNAAPLIALREYSDPASLRVPEAVMAALHDAGLRGPALVGGARLVFSYAIGFAQVDQVAQDSPHGAVSPLEGLPEERFPHVVTAARETRGLSLDDQFELGLRPLLAGLAAMAGTGS</sequence>
<feature type="domain" description="HTH tetR-type" evidence="6">
    <location>
        <begin position="15"/>
        <end position="75"/>
    </location>
</feature>
<evidence type="ECO:0000256" key="4">
    <source>
        <dbReference type="ARBA" id="ARBA00023163"/>
    </source>
</evidence>
<feature type="DNA-binding region" description="H-T-H motif" evidence="5">
    <location>
        <begin position="38"/>
        <end position="57"/>
    </location>
</feature>
<dbReference type="PRINTS" id="PR00400">
    <property type="entry name" value="TETREPRESSOR"/>
</dbReference>
<dbReference type="InterPro" id="IPR009057">
    <property type="entry name" value="Homeodomain-like_sf"/>
</dbReference>
<dbReference type="EMBL" id="JACCFJ010000001">
    <property type="protein sequence ID" value="NYI86330.1"/>
    <property type="molecule type" value="Genomic_DNA"/>
</dbReference>
<protein>
    <submittedName>
        <fullName evidence="7">AcrR family transcriptional regulator</fullName>
    </submittedName>
</protein>
<dbReference type="Pfam" id="PF02909">
    <property type="entry name" value="TetR_C_1"/>
    <property type="match status" value="1"/>
</dbReference>
<dbReference type="InterPro" id="IPR001387">
    <property type="entry name" value="Cro/C1-type_HTH"/>
</dbReference>
<evidence type="ECO:0000256" key="3">
    <source>
        <dbReference type="ARBA" id="ARBA00023125"/>
    </source>
</evidence>
<evidence type="ECO:0000256" key="5">
    <source>
        <dbReference type="PROSITE-ProRule" id="PRU00335"/>
    </source>
</evidence>
<dbReference type="InterPro" id="IPR050109">
    <property type="entry name" value="HTH-type_TetR-like_transc_reg"/>
</dbReference>
<dbReference type="PROSITE" id="PS50977">
    <property type="entry name" value="HTH_TETR_2"/>
    <property type="match status" value="1"/>
</dbReference>
<dbReference type="InterPro" id="IPR003012">
    <property type="entry name" value="Tet_transcr_reg_TetR"/>
</dbReference>
<dbReference type="PANTHER" id="PTHR30055:SF151">
    <property type="entry name" value="TRANSCRIPTIONAL REGULATORY PROTEIN"/>
    <property type="match status" value="1"/>
</dbReference>
<reference evidence="7 8" key="1">
    <citation type="submission" date="2020-07" db="EMBL/GenBank/DDBJ databases">
        <title>Sequencing the genomes of 1000 actinobacteria strains.</title>
        <authorList>
            <person name="Klenk H.-P."/>
        </authorList>
    </citation>
    <scope>NUCLEOTIDE SEQUENCE [LARGE SCALE GENOMIC DNA]</scope>
    <source>
        <strain evidence="7 8">DSM 44065</strain>
    </source>
</reference>
<evidence type="ECO:0000256" key="1">
    <source>
        <dbReference type="ARBA" id="ARBA00022491"/>
    </source>
</evidence>
<dbReference type="AlphaFoldDB" id="A0A853AUJ9"/>
<dbReference type="InterPro" id="IPR036271">
    <property type="entry name" value="Tet_transcr_reg_TetR-rel_C_sf"/>
</dbReference>
<proteinExistence type="predicted"/>
<gene>
    <name evidence="7" type="ORF">HNR68_004960</name>
</gene>
<dbReference type="GO" id="GO:0003700">
    <property type="term" value="F:DNA-binding transcription factor activity"/>
    <property type="evidence" value="ECO:0007669"/>
    <property type="project" value="TreeGrafter"/>
</dbReference>
<keyword evidence="8" id="KW-1185">Reference proteome</keyword>
<evidence type="ECO:0000256" key="2">
    <source>
        <dbReference type="ARBA" id="ARBA00023015"/>
    </source>
</evidence>
<comment type="caution">
    <text evidence="7">The sequence shown here is derived from an EMBL/GenBank/DDBJ whole genome shotgun (WGS) entry which is preliminary data.</text>
</comment>
<dbReference type="Proteomes" id="UP000587002">
    <property type="component" value="Unassembled WGS sequence"/>
</dbReference>
<name>A0A853AUJ9_9PSEU</name>
<evidence type="ECO:0000259" key="6">
    <source>
        <dbReference type="PROSITE" id="PS50977"/>
    </source>
</evidence>
<dbReference type="InterPro" id="IPR004111">
    <property type="entry name" value="Repressor_TetR_C"/>
</dbReference>
<keyword evidence="3 5" id="KW-0238">DNA-binding</keyword>
<dbReference type="SUPFAM" id="SSF48498">
    <property type="entry name" value="Tetracyclin repressor-like, C-terminal domain"/>
    <property type="match status" value="1"/>
</dbReference>
<organism evidence="7 8">
    <name type="scientific">Saccharopolyspora hordei</name>
    <dbReference type="NCBI Taxonomy" id="1838"/>
    <lineage>
        <taxon>Bacteria</taxon>
        <taxon>Bacillati</taxon>
        <taxon>Actinomycetota</taxon>
        <taxon>Actinomycetes</taxon>
        <taxon>Pseudonocardiales</taxon>
        <taxon>Pseudonocardiaceae</taxon>
        <taxon>Saccharopolyspora</taxon>
    </lineage>
</organism>
<dbReference type="Pfam" id="PF00440">
    <property type="entry name" value="TetR_N"/>
    <property type="match status" value="1"/>
</dbReference>
<dbReference type="PANTHER" id="PTHR30055">
    <property type="entry name" value="HTH-TYPE TRANSCRIPTIONAL REGULATOR RUTR"/>
    <property type="match status" value="1"/>
</dbReference>